<dbReference type="KEGG" id="mls:MSLAZ_0501"/>
<evidence type="ECO:0000256" key="4">
    <source>
        <dbReference type="ARBA" id="ARBA00014046"/>
    </source>
</evidence>
<dbReference type="InterPro" id="IPR052219">
    <property type="entry name" value="Photolyase_Class-2"/>
</dbReference>
<dbReference type="InterPro" id="IPR036134">
    <property type="entry name" value="Crypto/Photolyase_FAD-like_sf"/>
</dbReference>
<feature type="domain" description="Photolyase/cryptochrome alpha/beta" evidence="15">
    <location>
        <begin position="17"/>
        <end position="147"/>
    </location>
</feature>
<dbReference type="FunFam" id="1.25.40.80:FF:000004">
    <property type="entry name" value="Deoxyribodipyrimidine photolyase"/>
    <property type="match status" value="1"/>
</dbReference>
<dbReference type="PROSITE" id="PS51645">
    <property type="entry name" value="PHR_CRY_ALPHA_BETA"/>
    <property type="match status" value="1"/>
</dbReference>
<dbReference type="Pfam" id="PF00875">
    <property type="entry name" value="DNA_photolyase"/>
    <property type="match status" value="1"/>
</dbReference>
<keyword evidence="9" id="KW-0238">DNA-binding</keyword>
<dbReference type="Proteomes" id="UP000033072">
    <property type="component" value="Chromosome"/>
</dbReference>
<dbReference type="FunFam" id="3.40.50.620:FF:000110">
    <property type="entry name" value="Deoxyribodipyrimidine photolyase"/>
    <property type="match status" value="1"/>
</dbReference>
<dbReference type="Gene3D" id="1.25.40.80">
    <property type="match status" value="1"/>
</dbReference>
<organism evidence="16 17">
    <name type="scientific">Methanosarcina lacustris Z-7289</name>
    <dbReference type="NCBI Taxonomy" id="1434111"/>
    <lineage>
        <taxon>Archaea</taxon>
        <taxon>Methanobacteriati</taxon>
        <taxon>Methanobacteriota</taxon>
        <taxon>Stenosarchaea group</taxon>
        <taxon>Methanomicrobia</taxon>
        <taxon>Methanosarcinales</taxon>
        <taxon>Methanosarcinaceae</taxon>
        <taxon>Methanosarcina</taxon>
    </lineage>
</organism>
<dbReference type="Gene3D" id="3.40.50.620">
    <property type="entry name" value="HUPs"/>
    <property type="match status" value="1"/>
</dbReference>
<dbReference type="PATRIC" id="fig|1434111.4.peg.629"/>
<evidence type="ECO:0000256" key="11">
    <source>
        <dbReference type="ARBA" id="ARBA00023239"/>
    </source>
</evidence>
<evidence type="ECO:0000256" key="5">
    <source>
        <dbReference type="ARBA" id="ARBA00022630"/>
    </source>
</evidence>
<dbReference type="SUPFAM" id="SSF52425">
    <property type="entry name" value="Cryptochrome/photolyase, N-terminal domain"/>
    <property type="match status" value="1"/>
</dbReference>
<dbReference type="OrthoDB" id="11721at2157"/>
<keyword evidence="5" id="KW-0285">Flavoprotein</keyword>
<keyword evidence="17" id="KW-1185">Reference proteome</keyword>
<dbReference type="EC" id="4.1.99.3" evidence="3"/>
<sequence>MNPKRIRTLKPGKTGDGPVAYWMSRDQRVEDNWALLFSRAIAQRTGVPIVVVFSLTYRFLGARKRQYDFMLRGLQELENALSRKKIPFVFLRGDPGQKIPEFVKEYKVGTLVTDFSPLRVKAEWIEKIHTEIKIPFFEVDAHNVVPCWEASPKREYAAHTFRPKLYKHLPEFQEEFPELEPNSELPEITTGTARLEDFAYTQETGTGPLIPEGLSGGDIDPFFESEHIKPGEKAAQRMMESFLAERLDSYNTLRNDPTKTGVSGLSPYLHFGQISAQRVALEVEKTNADPESKKSFLDELLVWKEIADNFCYYTPEYDSFESFPDWAKKSLNAHRQDRREYIYTLEKFEAGKTHDPLWNASQMELLRTGKMHGYMRMYWAKKIMEWSESPEKALEISICLNDRYELDGRDPNGYAGIAWCIGGVHDRAWGEREVIGKIRYMSYEGCKRKFDVDAYIARYPVERAPEK</sequence>
<dbReference type="GeneID" id="24805186"/>
<evidence type="ECO:0000256" key="6">
    <source>
        <dbReference type="ARBA" id="ARBA00022763"/>
    </source>
</evidence>
<evidence type="ECO:0000256" key="9">
    <source>
        <dbReference type="ARBA" id="ARBA00023125"/>
    </source>
</evidence>
<evidence type="ECO:0000256" key="14">
    <source>
        <dbReference type="ARBA" id="ARBA00053026"/>
    </source>
</evidence>
<protein>
    <recommendedName>
        <fullName evidence="4">Deoxyribodipyrimidine photo-lyase</fullName>
        <ecNumber evidence="3">4.1.99.3</ecNumber>
    </recommendedName>
    <alternativeName>
        <fullName evidence="12">DNA photolyase</fullName>
    </alternativeName>
</protein>
<evidence type="ECO:0000256" key="13">
    <source>
        <dbReference type="ARBA" id="ARBA00033999"/>
    </source>
</evidence>
<evidence type="ECO:0000259" key="15">
    <source>
        <dbReference type="PROSITE" id="PS51645"/>
    </source>
</evidence>
<dbReference type="NCBIfam" id="TIGR00591">
    <property type="entry name" value="phr2"/>
    <property type="match status" value="1"/>
</dbReference>
<keyword evidence="11 16" id="KW-0456">Lyase</keyword>
<dbReference type="PANTHER" id="PTHR10211">
    <property type="entry name" value="DEOXYRIBODIPYRIMIDINE PHOTOLYASE"/>
    <property type="match status" value="1"/>
</dbReference>
<evidence type="ECO:0000256" key="1">
    <source>
        <dbReference type="ARBA" id="ARBA00001974"/>
    </source>
</evidence>
<dbReference type="GO" id="GO:0000719">
    <property type="term" value="P:photoreactive repair"/>
    <property type="evidence" value="ECO:0007669"/>
    <property type="project" value="TreeGrafter"/>
</dbReference>
<proteinExistence type="inferred from homology"/>
<evidence type="ECO:0000256" key="3">
    <source>
        <dbReference type="ARBA" id="ARBA00013149"/>
    </source>
</evidence>
<gene>
    <name evidence="16" type="ORF">MSLAZ_0501</name>
</gene>
<dbReference type="GO" id="GO:0003904">
    <property type="term" value="F:deoxyribodipyrimidine photo-lyase activity"/>
    <property type="evidence" value="ECO:0007669"/>
    <property type="project" value="UniProtKB-EC"/>
</dbReference>
<evidence type="ECO:0000256" key="7">
    <source>
        <dbReference type="ARBA" id="ARBA00022827"/>
    </source>
</evidence>
<dbReference type="RefSeq" id="WP_048124579.1">
    <property type="nucleotide sequence ID" value="NZ_CP009515.1"/>
</dbReference>
<dbReference type="HOGENOM" id="CLU_026342_2_1_2"/>
<dbReference type="Gene3D" id="1.10.579.10">
    <property type="entry name" value="DNA Cyclobutane Dipyrimidine Photolyase, subunit A, domain 3"/>
    <property type="match status" value="1"/>
</dbReference>
<dbReference type="AlphaFoldDB" id="A0A0E3S3T2"/>
<comment type="catalytic activity">
    <reaction evidence="13">
        <text>cyclobutadipyrimidine (in DNA) = 2 pyrimidine residues (in DNA).</text>
        <dbReference type="EC" id="4.1.99.3"/>
    </reaction>
</comment>
<dbReference type="InterPro" id="IPR014729">
    <property type="entry name" value="Rossmann-like_a/b/a_fold"/>
</dbReference>
<comment type="cofactor">
    <cofactor evidence="1">
        <name>FAD</name>
        <dbReference type="ChEBI" id="CHEBI:57692"/>
    </cofactor>
</comment>
<dbReference type="STRING" id="1434111.MSLAZ_0501"/>
<reference evidence="16 17" key="1">
    <citation type="submission" date="2014-07" db="EMBL/GenBank/DDBJ databases">
        <title>Methanogenic archaea and the global carbon cycle.</title>
        <authorList>
            <person name="Henriksen J.R."/>
            <person name="Luke J."/>
            <person name="Reinhart S."/>
            <person name="Benedict M.N."/>
            <person name="Youngblut N.D."/>
            <person name="Metcalf M.E."/>
            <person name="Whitaker R.J."/>
            <person name="Metcalf W.W."/>
        </authorList>
    </citation>
    <scope>NUCLEOTIDE SEQUENCE [LARGE SCALE GENOMIC DNA]</scope>
    <source>
        <strain evidence="16 17">Z-7289</strain>
    </source>
</reference>
<comment type="similarity">
    <text evidence="2">Belongs to the DNA photolyase class-2 family.</text>
</comment>
<evidence type="ECO:0000256" key="2">
    <source>
        <dbReference type="ARBA" id="ARBA00006409"/>
    </source>
</evidence>
<dbReference type="SUPFAM" id="SSF48173">
    <property type="entry name" value="Cryptochrome/photolyase FAD-binding domain"/>
    <property type="match status" value="1"/>
</dbReference>
<name>A0A0E3S3T2_9EURY</name>
<dbReference type="InterPro" id="IPR036155">
    <property type="entry name" value="Crypto/Photolyase_N_sf"/>
</dbReference>
<keyword evidence="7" id="KW-0274">FAD</keyword>
<comment type="cofactor">
    <cofactor evidence="14">
        <name>coenzyme F420-(gamma-Glu)n</name>
        <dbReference type="ChEBI" id="CHEBI:133980"/>
    </cofactor>
</comment>
<keyword evidence="8" id="KW-0157">Chromophore</keyword>
<evidence type="ECO:0000313" key="17">
    <source>
        <dbReference type="Proteomes" id="UP000033072"/>
    </source>
</evidence>
<keyword evidence="6" id="KW-0227">DNA damage</keyword>
<dbReference type="GO" id="GO:0003677">
    <property type="term" value="F:DNA binding"/>
    <property type="evidence" value="ECO:0007669"/>
    <property type="project" value="UniProtKB-KW"/>
</dbReference>
<accession>A0A0E3S3T2</accession>
<evidence type="ECO:0000256" key="12">
    <source>
        <dbReference type="ARBA" id="ARBA00031671"/>
    </source>
</evidence>
<dbReference type="FunFam" id="1.10.579.10:FF:000002">
    <property type="entry name" value="Deoxyribodipyrimidine photolyase"/>
    <property type="match status" value="1"/>
</dbReference>
<evidence type="ECO:0000313" key="16">
    <source>
        <dbReference type="EMBL" id="AKB73762.1"/>
    </source>
</evidence>
<dbReference type="GO" id="GO:0009650">
    <property type="term" value="P:UV protection"/>
    <property type="evidence" value="ECO:0007669"/>
    <property type="project" value="UniProtKB-ARBA"/>
</dbReference>
<dbReference type="InterPro" id="IPR006050">
    <property type="entry name" value="DNA_photolyase_N"/>
</dbReference>
<dbReference type="PANTHER" id="PTHR10211:SF0">
    <property type="entry name" value="DEOXYRIBODIPYRIMIDINE PHOTO-LYASE"/>
    <property type="match status" value="1"/>
</dbReference>
<evidence type="ECO:0000256" key="8">
    <source>
        <dbReference type="ARBA" id="ARBA00022991"/>
    </source>
</evidence>
<dbReference type="InterPro" id="IPR008148">
    <property type="entry name" value="DNA_photolyase_2"/>
</dbReference>
<evidence type="ECO:0000256" key="10">
    <source>
        <dbReference type="ARBA" id="ARBA00023204"/>
    </source>
</evidence>
<keyword evidence="10" id="KW-0234">DNA repair</keyword>
<dbReference type="EMBL" id="CP009515">
    <property type="protein sequence ID" value="AKB73762.1"/>
    <property type="molecule type" value="Genomic_DNA"/>
</dbReference>